<reference evidence="2 3" key="2">
    <citation type="submission" date="2024-05" db="EMBL/GenBank/DDBJ databases">
        <authorList>
            <person name="Chen Y."/>
            <person name="Shah S."/>
            <person name="Dougan E. K."/>
            <person name="Thang M."/>
            <person name="Chan C."/>
        </authorList>
    </citation>
    <scope>NUCLEOTIDE SEQUENCE [LARGE SCALE GENOMIC DNA]</scope>
</reference>
<protein>
    <submittedName>
        <fullName evidence="2">SAM domain-containing protein</fullName>
    </submittedName>
</protein>
<sequence>MPSKELTRELLADGLRRALDMLGETPKKQFLEILAANIHKFALQEQYSLSRVYPVEISRVLRHVEFGRCKE</sequence>
<reference evidence="1" key="1">
    <citation type="submission" date="2022-10" db="EMBL/GenBank/DDBJ databases">
        <authorList>
            <person name="Chen Y."/>
            <person name="Dougan E. K."/>
            <person name="Chan C."/>
            <person name="Rhodes N."/>
            <person name="Thang M."/>
        </authorList>
    </citation>
    <scope>NUCLEOTIDE SEQUENCE</scope>
</reference>
<gene>
    <name evidence="1" type="ORF">C1SCF055_LOCUS17683</name>
</gene>
<evidence type="ECO:0000313" key="1">
    <source>
        <dbReference type="EMBL" id="CAI3990721.1"/>
    </source>
</evidence>
<dbReference type="EMBL" id="CAMXCT030001506">
    <property type="protein sequence ID" value="CAL4778033.1"/>
    <property type="molecule type" value="Genomic_DNA"/>
</dbReference>
<dbReference type="EMBL" id="CAMXCT010001506">
    <property type="protein sequence ID" value="CAI3990721.1"/>
    <property type="molecule type" value="Genomic_DNA"/>
</dbReference>
<dbReference type="EMBL" id="CAMXCT020001506">
    <property type="protein sequence ID" value="CAL1144096.1"/>
    <property type="molecule type" value="Genomic_DNA"/>
</dbReference>
<accession>A0A9P1CG05</accession>
<dbReference type="Proteomes" id="UP001152797">
    <property type="component" value="Unassembled WGS sequence"/>
</dbReference>
<evidence type="ECO:0000313" key="3">
    <source>
        <dbReference type="Proteomes" id="UP001152797"/>
    </source>
</evidence>
<proteinExistence type="predicted"/>
<name>A0A9P1CG05_9DINO</name>
<dbReference type="AlphaFoldDB" id="A0A9P1CG05"/>
<comment type="caution">
    <text evidence="1">The sequence shown here is derived from an EMBL/GenBank/DDBJ whole genome shotgun (WGS) entry which is preliminary data.</text>
</comment>
<keyword evidence="3" id="KW-1185">Reference proteome</keyword>
<organism evidence="1">
    <name type="scientific">Cladocopium goreaui</name>
    <dbReference type="NCBI Taxonomy" id="2562237"/>
    <lineage>
        <taxon>Eukaryota</taxon>
        <taxon>Sar</taxon>
        <taxon>Alveolata</taxon>
        <taxon>Dinophyceae</taxon>
        <taxon>Suessiales</taxon>
        <taxon>Symbiodiniaceae</taxon>
        <taxon>Cladocopium</taxon>
    </lineage>
</organism>
<dbReference type="OrthoDB" id="10574946at2759"/>
<evidence type="ECO:0000313" key="2">
    <source>
        <dbReference type="EMBL" id="CAL4778033.1"/>
    </source>
</evidence>